<dbReference type="STRING" id="147645.A6J80_08745"/>
<dbReference type="eggNOG" id="ENOG503083Y">
    <property type="taxonomic scope" value="Bacteria"/>
</dbReference>
<reference evidence="5" key="1">
    <citation type="submission" date="2017-03" db="EMBL/GenBank/DDBJ databases">
        <title>FDA dAtabase for Regulatory Grade micrObial Sequences (FDA-ARGOS): Supporting development and validation of Infectious Disease Dx tests.</title>
        <authorList>
            <person name="Campos J."/>
            <person name="Goldberg B."/>
            <person name="Tallon L."/>
            <person name="Sadzewicz L."/>
            <person name="Sengamalay N."/>
            <person name="Ott S."/>
            <person name="Godinez A."/>
            <person name="Nagaraj S."/>
            <person name="Vyas G."/>
            <person name="Aluvathingal J."/>
            <person name="Nadendla S."/>
            <person name="Geyer C."/>
            <person name="Nandy P."/>
            <person name="Hobson J."/>
            <person name="Sichtig H."/>
        </authorList>
    </citation>
    <scope>NUCLEOTIDE SEQUENCE [LARGE SCALE GENOMIC DNA]</scope>
    <source>
        <strain evidence="5">FDAARGOS_252</strain>
    </source>
</reference>
<name>A0A1V0GRI1_9RHOB</name>
<evidence type="ECO:0000313" key="5">
    <source>
        <dbReference type="Proteomes" id="UP000191257"/>
    </source>
</evidence>
<dbReference type="Proteomes" id="UP000191257">
    <property type="component" value="Chromosome"/>
</dbReference>
<dbReference type="OrthoDB" id="529444at2"/>
<feature type="transmembrane region" description="Helical" evidence="1">
    <location>
        <begin position="148"/>
        <end position="173"/>
    </location>
</feature>
<proteinExistence type="predicted"/>
<evidence type="ECO:0000313" key="4">
    <source>
        <dbReference type="EMBL" id="ATQ55070.1"/>
    </source>
</evidence>
<dbReference type="KEGG" id="pye:A6J80_08745"/>
<feature type="transmembrane region" description="Helical" evidence="1">
    <location>
        <begin position="66"/>
        <end position="88"/>
    </location>
</feature>
<dbReference type="Proteomes" id="UP000229314">
    <property type="component" value="Chromosome"/>
</dbReference>
<dbReference type="EMBL" id="CP024422">
    <property type="protein sequence ID" value="ATQ55070.1"/>
    <property type="molecule type" value="Genomic_DNA"/>
</dbReference>
<evidence type="ECO:0000313" key="3">
    <source>
        <dbReference type="EMBL" id="ARC36456.1"/>
    </source>
</evidence>
<keyword evidence="1" id="KW-0472">Membrane</keyword>
<evidence type="ECO:0000259" key="2">
    <source>
        <dbReference type="Pfam" id="PF18920"/>
    </source>
</evidence>
<evidence type="ECO:0000313" key="6">
    <source>
        <dbReference type="Proteomes" id="UP000229314"/>
    </source>
</evidence>
<organism evidence="3 5">
    <name type="scientific">Paracoccus yeei</name>
    <dbReference type="NCBI Taxonomy" id="147645"/>
    <lineage>
        <taxon>Bacteria</taxon>
        <taxon>Pseudomonadati</taxon>
        <taxon>Pseudomonadota</taxon>
        <taxon>Alphaproteobacteria</taxon>
        <taxon>Rhodobacterales</taxon>
        <taxon>Paracoccaceae</taxon>
        <taxon>Paracoccus</taxon>
    </lineage>
</organism>
<protein>
    <recommendedName>
        <fullName evidence="2">DUF5671 domain-containing protein</fullName>
    </recommendedName>
</protein>
<feature type="domain" description="DUF5671" evidence="2">
    <location>
        <begin position="66"/>
        <end position="199"/>
    </location>
</feature>
<feature type="transmembrane region" description="Helical" evidence="1">
    <location>
        <begin position="179"/>
        <end position="199"/>
    </location>
</feature>
<gene>
    <name evidence="3" type="ORF">A6J80_08745</name>
    <name evidence="4" type="ORF">PYTT13_04135</name>
</gene>
<dbReference type="GeneID" id="78896862"/>
<keyword evidence="1" id="KW-1133">Transmembrane helix</keyword>
<dbReference type="RefSeq" id="WP_028720045.1">
    <property type="nucleotide sequence ID" value="NZ_CAUQGX010000035.1"/>
</dbReference>
<reference evidence="3" key="3">
    <citation type="submission" date="2017-12" db="EMBL/GenBank/DDBJ databases">
        <title>FDA dAtabase for Regulatory Grade micrObial Sequences (FDA-ARGOS): Supporting development and validation of Infectious Disease Dx tests.</title>
        <authorList>
            <person name="Campos J."/>
            <person name="Goldberg B."/>
            <person name="Tallon L."/>
            <person name="Sadzewicz L."/>
            <person name="Sengamalay N."/>
            <person name="Ott S."/>
            <person name="Godinez A."/>
            <person name="Nagaraj S."/>
            <person name="Vyas G."/>
            <person name="Aluvathingal J."/>
            <person name="Nadendla S."/>
            <person name="Geyer C."/>
            <person name="Nandy P."/>
            <person name="Hobson J."/>
            <person name="Sichtig H."/>
        </authorList>
    </citation>
    <scope>NUCLEOTIDE SEQUENCE</scope>
    <source>
        <strain evidence="3">FDAARGOS_252</strain>
    </source>
</reference>
<dbReference type="AlphaFoldDB" id="A0A1V0GRI1"/>
<feature type="transmembrane region" description="Helical" evidence="1">
    <location>
        <begin position="108"/>
        <end position="127"/>
    </location>
</feature>
<sequence>MKPSDQLAEFVRAAMARGGTPDAIRDALQDAGWSAPEIAEALSGWQAAPGLPPVPRPRPYVSAQEALMYGLLFLSLGVIAWHLCQLGIELVDYLIPDAAGRTQRPGGAERWSIASLIAFTPLFWVLNRRVARLSQGDGGRRRSLVRKWFASMTLMVASLVFLADAIYVIYALLNGDLTLRFAIKAALVAAVAGLVFAYYRDELDA</sequence>
<keyword evidence="1" id="KW-0812">Transmembrane</keyword>
<accession>A0A1V0GRI1</accession>
<dbReference type="InterPro" id="IPR043728">
    <property type="entry name" value="DUF5671"/>
</dbReference>
<reference evidence="4 6" key="2">
    <citation type="submission" date="2017-10" db="EMBL/GenBank/DDBJ databases">
        <title>Complete genome sequence of Paracoccus yeei TT13 isolated from human skin.</title>
        <authorList>
            <person name="Lee K."/>
            <person name="Lim J.Y."/>
            <person name="Hwang I."/>
        </authorList>
    </citation>
    <scope>NUCLEOTIDE SEQUENCE [LARGE SCALE GENOMIC DNA]</scope>
    <source>
        <strain evidence="4 6">TT13</strain>
    </source>
</reference>
<dbReference type="EMBL" id="CP020442">
    <property type="protein sequence ID" value="ARC36456.1"/>
    <property type="molecule type" value="Genomic_DNA"/>
</dbReference>
<dbReference type="Pfam" id="PF18920">
    <property type="entry name" value="DUF5671"/>
    <property type="match status" value="1"/>
</dbReference>
<keyword evidence="5" id="KW-1185">Reference proteome</keyword>
<evidence type="ECO:0000256" key="1">
    <source>
        <dbReference type="SAM" id="Phobius"/>
    </source>
</evidence>